<organism evidence="1 2">
    <name type="scientific">Smallanthus sonchifolius</name>
    <dbReference type="NCBI Taxonomy" id="185202"/>
    <lineage>
        <taxon>Eukaryota</taxon>
        <taxon>Viridiplantae</taxon>
        <taxon>Streptophyta</taxon>
        <taxon>Embryophyta</taxon>
        <taxon>Tracheophyta</taxon>
        <taxon>Spermatophyta</taxon>
        <taxon>Magnoliopsida</taxon>
        <taxon>eudicotyledons</taxon>
        <taxon>Gunneridae</taxon>
        <taxon>Pentapetalae</taxon>
        <taxon>asterids</taxon>
        <taxon>campanulids</taxon>
        <taxon>Asterales</taxon>
        <taxon>Asteraceae</taxon>
        <taxon>Asteroideae</taxon>
        <taxon>Heliantheae alliance</taxon>
        <taxon>Millerieae</taxon>
        <taxon>Smallanthus</taxon>
    </lineage>
</organism>
<dbReference type="EMBL" id="CM042022">
    <property type="protein sequence ID" value="KAI3815618.1"/>
    <property type="molecule type" value="Genomic_DNA"/>
</dbReference>
<evidence type="ECO:0000313" key="2">
    <source>
        <dbReference type="Proteomes" id="UP001056120"/>
    </source>
</evidence>
<name>A0ACB9J581_9ASTR</name>
<comment type="caution">
    <text evidence="1">The sequence shown here is derived from an EMBL/GenBank/DDBJ whole genome shotgun (WGS) entry which is preliminary data.</text>
</comment>
<keyword evidence="2" id="KW-1185">Reference proteome</keyword>
<gene>
    <name evidence="1" type="ORF">L1987_15295</name>
</gene>
<reference evidence="1 2" key="2">
    <citation type="journal article" date="2022" name="Mol. Ecol. Resour.">
        <title>The genomes of chicory, endive, great burdock and yacon provide insights into Asteraceae paleo-polyploidization history and plant inulin production.</title>
        <authorList>
            <person name="Fan W."/>
            <person name="Wang S."/>
            <person name="Wang H."/>
            <person name="Wang A."/>
            <person name="Jiang F."/>
            <person name="Liu H."/>
            <person name="Zhao H."/>
            <person name="Xu D."/>
            <person name="Zhang Y."/>
        </authorList>
    </citation>
    <scope>NUCLEOTIDE SEQUENCE [LARGE SCALE GENOMIC DNA]</scope>
    <source>
        <strain evidence="2">cv. Yunnan</strain>
        <tissue evidence="1">Leaves</tissue>
    </source>
</reference>
<sequence>MRLDSIGNTSTKQANLASKPLTEKTRKATFEVLHYSHPEQTTAVNSQSKHLNDLTNTTFVQMEATGYIAMVLDCYKCLNPEMQSGFLDPYQKQLLLQLAVVTTTVCNTCTPGFSILP</sequence>
<accession>A0ACB9J581</accession>
<proteinExistence type="predicted"/>
<reference evidence="2" key="1">
    <citation type="journal article" date="2022" name="Mol. Ecol. Resour.">
        <title>The genomes of chicory, endive, great burdock and yacon provide insights into Asteraceae palaeo-polyploidization history and plant inulin production.</title>
        <authorList>
            <person name="Fan W."/>
            <person name="Wang S."/>
            <person name="Wang H."/>
            <person name="Wang A."/>
            <person name="Jiang F."/>
            <person name="Liu H."/>
            <person name="Zhao H."/>
            <person name="Xu D."/>
            <person name="Zhang Y."/>
        </authorList>
    </citation>
    <scope>NUCLEOTIDE SEQUENCE [LARGE SCALE GENOMIC DNA]</scope>
    <source>
        <strain evidence="2">cv. Yunnan</strain>
    </source>
</reference>
<evidence type="ECO:0000313" key="1">
    <source>
        <dbReference type="EMBL" id="KAI3815618.1"/>
    </source>
</evidence>
<protein>
    <submittedName>
        <fullName evidence="1">Uncharacterized protein</fullName>
    </submittedName>
</protein>
<dbReference type="Proteomes" id="UP001056120">
    <property type="component" value="Linkage Group LG05"/>
</dbReference>